<evidence type="ECO:0000256" key="8">
    <source>
        <dbReference type="ARBA" id="ARBA00023286"/>
    </source>
</evidence>
<dbReference type="GO" id="GO:0033198">
    <property type="term" value="P:response to ATP"/>
    <property type="evidence" value="ECO:0007669"/>
    <property type="project" value="InterPro"/>
</dbReference>
<organism evidence="11 12">
    <name type="scientific">Haemaphysalis longicornis</name>
    <name type="common">Bush tick</name>
    <dbReference type="NCBI Taxonomy" id="44386"/>
    <lineage>
        <taxon>Eukaryota</taxon>
        <taxon>Metazoa</taxon>
        <taxon>Ecdysozoa</taxon>
        <taxon>Arthropoda</taxon>
        <taxon>Chelicerata</taxon>
        <taxon>Arachnida</taxon>
        <taxon>Acari</taxon>
        <taxon>Parasitiformes</taxon>
        <taxon>Ixodida</taxon>
        <taxon>Ixodoidea</taxon>
        <taxon>Ixodidae</taxon>
        <taxon>Haemaphysalinae</taxon>
        <taxon>Haemaphysalis</taxon>
    </lineage>
</organism>
<dbReference type="InterPro" id="IPR059116">
    <property type="entry name" value="P2X_receptor"/>
</dbReference>
<evidence type="ECO:0000256" key="10">
    <source>
        <dbReference type="SAM" id="MobiDB-lite"/>
    </source>
</evidence>
<evidence type="ECO:0000256" key="4">
    <source>
        <dbReference type="ARBA" id="ARBA00022692"/>
    </source>
</evidence>
<dbReference type="GO" id="GO:0001614">
    <property type="term" value="F:purinergic nucleotide receptor activity"/>
    <property type="evidence" value="ECO:0007669"/>
    <property type="project" value="InterPro"/>
</dbReference>
<dbReference type="PRINTS" id="PR01307">
    <property type="entry name" value="P2XRECEPTOR"/>
</dbReference>
<dbReference type="GO" id="GO:0004931">
    <property type="term" value="F:extracellularly ATP-gated monoatomic cation channel activity"/>
    <property type="evidence" value="ECO:0007669"/>
    <property type="project" value="InterPro"/>
</dbReference>
<dbReference type="Pfam" id="PF00864">
    <property type="entry name" value="P2X_receptor"/>
    <property type="match status" value="1"/>
</dbReference>
<keyword evidence="8" id="KW-1071">Ligand-gated ion channel</keyword>
<evidence type="ECO:0000256" key="6">
    <source>
        <dbReference type="ARBA" id="ARBA00023065"/>
    </source>
</evidence>
<dbReference type="Gene3D" id="2.60.490.10">
    <property type="entry name" value="atp-gated p2x4 ion channel domain"/>
    <property type="match status" value="2"/>
</dbReference>
<evidence type="ECO:0000256" key="5">
    <source>
        <dbReference type="ARBA" id="ARBA00022989"/>
    </source>
</evidence>
<evidence type="ECO:0000256" key="9">
    <source>
        <dbReference type="ARBA" id="ARBA00023303"/>
    </source>
</evidence>
<name>A0A9J6GRA2_HAELO</name>
<comment type="similarity">
    <text evidence="2">Belongs to the P2X receptor family.</text>
</comment>
<keyword evidence="6" id="KW-0406">Ion transport</keyword>
<dbReference type="VEuPathDB" id="VectorBase:HLOH_055493"/>
<dbReference type="OrthoDB" id="6487371at2759"/>
<evidence type="ECO:0000313" key="12">
    <source>
        <dbReference type="Proteomes" id="UP000821853"/>
    </source>
</evidence>
<keyword evidence="3" id="KW-0813">Transport</keyword>
<dbReference type="EMBL" id="JABSTR010000008">
    <property type="protein sequence ID" value="KAH9376804.1"/>
    <property type="molecule type" value="Genomic_DNA"/>
</dbReference>
<dbReference type="AlphaFoldDB" id="A0A9J6GRA2"/>
<dbReference type="PANTHER" id="PTHR10125">
    <property type="entry name" value="P2X PURINOCEPTOR"/>
    <property type="match status" value="1"/>
</dbReference>
<dbReference type="InterPro" id="IPR001429">
    <property type="entry name" value="P2X_purnocptor"/>
</dbReference>
<dbReference type="GO" id="GO:0070588">
    <property type="term" value="P:calcium ion transmembrane transport"/>
    <property type="evidence" value="ECO:0007669"/>
    <property type="project" value="TreeGrafter"/>
</dbReference>
<evidence type="ECO:0008006" key="13">
    <source>
        <dbReference type="Google" id="ProtNLM"/>
    </source>
</evidence>
<accession>A0A9J6GRA2</accession>
<dbReference type="Proteomes" id="UP000821853">
    <property type="component" value="Unassembled WGS sequence"/>
</dbReference>
<evidence type="ECO:0000256" key="1">
    <source>
        <dbReference type="ARBA" id="ARBA00004308"/>
    </source>
</evidence>
<keyword evidence="9" id="KW-0407">Ion channel</keyword>
<dbReference type="PANTHER" id="PTHR10125:SF31">
    <property type="entry name" value="P2X RECEPTOR E"/>
    <property type="match status" value="1"/>
</dbReference>
<keyword evidence="5" id="KW-1133">Transmembrane helix</keyword>
<feature type="region of interest" description="Disordered" evidence="10">
    <location>
        <begin position="29"/>
        <end position="54"/>
    </location>
</feature>
<comment type="caution">
    <text evidence="11">The sequence shown here is derived from an EMBL/GenBank/DDBJ whole genome shotgun (WGS) entry which is preliminary data.</text>
</comment>
<evidence type="ECO:0000256" key="3">
    <source>
        <dbReference type="ARBA" id="ARBA00022448"/>
    </source>
</evidence>
<reference evidence="11 12" key="1">
    <citation type="journal article" date="2020" name="Cell">
        <title>Large-Scale Comparative Analyses of Tick Genomes Elucidate Their Genetic Diversity and Vector Capacities.</title>
        <authorList>
            <consortium name="Tick Genome and Microbiome Consortium (TIGMIC)"/>
            <person name="Jia N."/>
            <person name="Wang J."/>
            <person name="Shi W."/>
            <person name="Du L."/>
            <person name="Sun Y."/>
            <person name="Zhan W."/>
            <person name="Jiang J.F."/>
            <person name="Wang Q."/>
            <person name="Zhang B."/>
            <person name="Ji P."/>
            <person name="Bell-Sakyi L."/>
            <person name="Cui X.M."/>
            <person name="Yuan T.T."/>
            <person name="Jiang B.G."/>
            <person name="Yang W.F."/>
            <person name="Lam T.T."/>
            <person name="Chang Q.C."/>
            <person name="Ding S.J."/>
            <person name="Wang X.J."/>
            <person name="Zhu J.G."/>
            <person name="Ruan X.D."/>
            <person name="Zhao L."/>
            <person name="Wei J.T."/>
            <person name="Ye R.Z."/>
            <person name="Que T.C."/>
            <person name="Du C.H."/>
            <person name="Zhou Y.H."/>
            <person name="Cheng J.X."/>
            <person name="Dai P.F."/>
            <person name="Guo W.B."/>
            <person name="Han X.H."/>
            <person name="Huang E.J."/>
            <person name="Li L.F."/>
            <person name="Wei W."/>
            <person name="Gao Y.C."/>
            <person name="Liu J.Z."/>
            <person name="Shao H.Z."/>
            <person name="Wang X."/>
            <person name="Wang C.C."/>
            <person name="Yang T.C."/>
            <person name="Huo Q.B."/>
            <person name="Li W."/>
            <person name="Chen H.Y."/>
            <person name="Chen S.E."/>
            <person name="Zhou L.G."/>
            <person name="Ni X.B."/>
            <person name="Tian J.H."/>
            <person name="Sheng Y."/>
            <person name="Liu T."/>
            <person name="Pan Y.S."/>
            <person name="Xia L.Y."/>
            <person name="Li J."/>
            <person name="Zhao F."/>
            <person name="Cao W.C."/>
        </authorList>
    </citation>
    <scope>NUCLEOTIDE SEQUENCE [LARGE SCALE GENOMIC DNA]</scope>
    <source>
        <strain evidence="11">HaeL-2018</strain>
    </source>
</reference>
<evidence type="ECO:0000256" key="7">
    <source>
        <dbReference type="ARBA" id="ARBA00023136"/>
    </source>
</evidence>
<feature type="compositionally biased region" description="Basic and acidic residues" evidence="10">
    <location>
        <begin position="30"/>
        <end position="47"/>
    </location>
</feature>
<evidence type="ECO:0000313" key="11">
    <source>
        <dbReference type="EMBL" id="KAH9376804.1"/>
    </source>
</evidence>
<dbReference type="GO" id="GO:0098794">
    <property type="term" value="C:postsynapse"/>
    <property type="evidence" value="ECO:0007669"/>
    <property type="project" value="GOC"/>
</dbReference>
<comment type="subcellular location">
    <subcellularLocation>
        <location evidence="1">Endomembrane system</location>
    </subcellularLocation>
</comment>
<dbReference type="GO" id="GO:0005886">
    <property type="term" value="C:plasma membrane"/>
    <property type="evidence" value="ECO:0007669"/>
    <property type="project" value="InterPro"/>
</dbReference>
<sequence length="270" mass="29947">MDSRAALDRRGFGMCPGPVGVFLRIQDAQGRPDREQEGRRAQQDHTARPNGIRHRVRRGAPESINSSFHLCHWSKQLFQGIQYALIYEKGYQRFGSCTSATTVKVKGALSTEHLSEGGLQPGAGREYPALPTSLGQRGHCCSSARVMTGRCVKAAHTSDDQHVCEISGWCPVEQDVQVLRNIPDKMDAHHLRSCVHDARKAPLCPIFRIGDMVEAAGSDFDQIAAKGGVIQIMISWDCDLDYDIKHCLPQYSFLRLDDPEATVAPGFNFR</sequence>
<dbReference type="GO" id="GO:0012505">
    <property type="term" value="C:endomembrane system"/>
    <property type="evidence" value="ECO:0007669"/>
    <property type="project" value="UniProtKB-SubCell"/>
</dbReference>
<evidence type="ECO:0000256" key="2">
    <source>
        <dbReference type="ARBA" id="ARBA00009848"/>
    </source>
</evidence>
<gene>
    <name evidence="11" type="ORF">HPB48_019391</name>
</gene>
<proteinExistence type="inferred from homology"/>
<keyword evidence="4" id="KW-0812">Transmembrane</keyword>
<protein>
    <recommendedName>
        <fullName evidence="13">Purinergic receptor</fullName>
    </recommendedName>
</protein>
<keyword evidence="7" id="KW-0472">Membrane</keyword>
<dbReference type="InterPro" id="IPR027309">
    <property type="entry name" value="P2X_extracellular_dom_sf"/>
</dbReference>
<keyword evidence="12" id="KW-1185">Reference proteome</keyword>